<dbReference type="Proteomes" id="UP001501310">
    <property type="component" value="Unassembled WGS sequence"/>
</dbReference>
<protein>
    <submittedName>
        <fullName evidence="2">Uncharacterized protein</fullName>
    </submittedName>
</protein>
<accession>A0ABP7RVM0</accession>
<organism evidence="2 3">
    <name type="scientific">Sphingomonas humi</name>
    <dbReference type="NCBI Taxonomy" id="335630"/>
    <lineage>
        <taxon>Bacteria</taxon>
        <taxon>Pseudomonadati</taxon>
        <taxon>Pseudomonadota</taxon>
        <taxon>Alphaproteobacteria</taxon>
        <taxon>Sphingomonadales</taxon>
        <taxon>Sphingomonadaceae</taxon>
        <taxon>Sphingomonas</taxon>
    </lineage>
</organism>
<name>A0ABP7RVM0_9SPHN</name>
<evidence type="ECO:0000256" key="1">
    <source>
        <dbReference type="SAM" id="Phobius"/>
    </source>
</evidence>
<keyword evidence="1" id="KW-0472">Membrane</keyword>
<proteinExistence type="predicted"/>
<keyword evidence="1" id="KW-1133">Transmembrane helix</keyword>
<sequence>MQGRLRQSCNELPQTREADFMSYLATAIFLGLFLVGPTYFGWSDPSGKVSVALLTCFILGAVAGYKAKG</sequence>
<evidence type="ECO:0000313" key="2">
    <source>
        <dbReference type="EMBL" id="GAA4002825.1"/>
    </source>
</evidence>
<feature type="transmembrane region" description="Helical" evidence="1">
    <location>
        <begin position="46"/>
        <end position="65"/>
    </location>
</feature>
<reference evidence="3" key="1">
    <citation type="journal article" date="2019" name="Int. J. Syst. Evol. Microbiol.">
        <title>The Global Catalogue of Microorganisms (GCM) 10K type strain sequencing project: providing services to taxonomists for standard genome sequencing and annotation.</title>
        <authorList>
            <consortium name="The Broad Institute Genomics Platform"/>
            <consortium name="The Broad Institute Genome Sequencing Center for Infectious Disease"/>
            <person name="Wu L."/>
            <person name="Ma J."/>
        </authorList>
    </citation>
    <scope>NUCLEOTIDE SEQUENCE [LARGE SCALE GENOMIC DNA]</scope>
    <source>
        <strain evidence="3">JCM 16603</strain>
    </source>
</reference>
<keyword evidence="1" id="KW-0812">Transmembrane</keyword>
<gene>
    <name evidence="2" type="ORF">GCM10022211_12810</name>
</gene>
<dbReference type="EMBL" id="BAAAZD010000001">
    <property type="protein sequence ID" value="GAA4002825.1"/>
    <property type="molecule type" value="Genomic_DNA"/>
</dbReference>
<evidence type="ECO:0000313" key="3">
    <source>
        <dbReference type="Proteomes" id="UP001501310"/>
    </source>
</evidence>
<feature type="transmembrane region" description="Helical" evidence="1">
    <location>
        <begin position="20"/>
        <end position="40"/>
    </location>
</feature>
<comment type="caution">
    <text evidence="2">The sequence shown here is derived from an EMBL/GenBank/DDBJ whole genome shotgun (WGS) entry which is preliminary data.</text>
</comment>
<keyword evidence="3" id="KW-1185">Reference proteome</keyword>